<dbReference type="InterPro" id="IPR039178">
    <property type="entry name" value="Lag2"/>
</dbReference>
<feature type="disulfide bond" evidence="5">
    <location>
        <begin position="220"/>
        <end position="229"/>
    </location>
</feature>
<comment type="caution">
    <text evidence="5">Lacks conserved residue(s) required for the propagation of feature annotation.</text>
</comment>
<dbReference type="AlphaFoldDB" id="A0A4E0RKL9"/>
<comment type="caution">
    <text evidence="9">The sequence shown here is derived from an EMBL/GenBank/DDBJ whole genome shotgun (WGS) entry which is preliminary data.</text>
</comment>
<name>A0A4E0RKL9_FASHE</name>
<dbReference type="EMBL" id="JXXN02003573">
    <property type="protein sequence ID" value="THD21397.1"/>
    <property type="molecule type" value="Genomic_DNA"/>
</dbReference>
<dbReference type="PANTHER" id="PTHR22669">
    <property type="entry name" value="DELTA/SERRATE/LAG-2 DOMAIN PROTEIN"/>
    <property type="match status" value="1"/>
</dbReference>
<dbReference type="PANTHER" id="PTHR22669:SF16">
    <property type="entry name" value="CHONDROITIN SULFATE PROTEOGLYCAN 4"/>
    <property type="match status" value="1"/>
</dbReference>
<evidence type="ECO:0000256" key="6">
    <source>
        <dbReference type="SAM" id="MobiDB-lite"/>
    </source>
</evidence>
<evidence type="ECO:0000256" key="7">
    <source>
        <dbReference type="SAM" id="Phobius"/>
    </source>
</evidence>
<evidence type="ECO:0000256" key="2">
    <source>
        <dbReference type="ARBA" id="ARBA00022536"/>
    </source>
</evidence>
<dbReference type="GO" id="GO:0005112">
    <property type="term" value="F:Notch binding"/>
    <property type="evidence" value="ECO:0007669"/>
    <property type="project" value="InterPro"/>
</dbReference>
<protein>
    <recommendedName>
        <fullName evidence="8">EGF-like domain-containing protein</fullName>
    </recommendedName>
</protein>
<organism evidence="9 10">
    <name type="scientific">Fasciola hepatica</name>
    <name type="common">Liver fluke</name>
    <dbReference type="NCBI Taxonomy" id="6192"/>
    <lineage>
        <taxon>Eukaryota</taxon>
        <taxon>Metazoa</taxon>
        <taxon>Spiralia</taxon>
        <taxon>Lophotrochozoa</taxon>
        <taxon>Platyhelminthes</taxon>
        <taxon>Trematoda</taxon>
        <taxon>Digenea</taxon>
        <taxon>Plagiorchiida</taxon>
        <taxon>Echinostomata</taxon>
        <taxon>Echinostomatoidea</taxon>
        <taxon>Fasciolidae</taxon>
        <taxon>Fasciola</taxon>
    </lineage>
</organism>
<dbReference type="Gene3D" id="2.10.25.10">
    <property type="entry name" value="Laminin"/>
    <property type="match status" value="1"/>
</dbReference>
<evidence type="ECO:0000256" key="3">
    <source>
        <dbReference type="ARBA" id="ARBA00022737"/>
    </source>
</evidence>
<evidence type="ECO:0000256" key="5">
    <source>
        <dbReference type="PROSITE-ProRule" id="PRU00076"/>
    </source>
</evidence>
<proteinExistence type="predicted"/>
<keyword evidence="7" id="KW-0812">Transmembrane</keyword>
<keyword evidence="10" id="KW-1185">Reference proteome</keyword>
<dbReference type="GO" id="GO:0001708">
    <property type="term" value="P:cell fate specification"/>
    <property type="evidence" value="ECO:0007669"/>
    <property type="project" value="InterPro"/>
</dbReference>
<evidence type="ECO:0000256" key="1">
    <source>
        <dbReference type="ARBA" id="ARBA00022473"/>
    </source>
</evidence>
<dbReference type="SMART" id="SM00051">
    <property type="entry name" value="DSL"/>
    <property type="match status" value="1"/>
</dbReference>
<dbReference type="PROSITE" id="PS50026">
    <property type="entry name" value="EGF_3"/>
    <property type="match status" value="1"/>
</dbReference>
<sequence length="663" mass="73302">MIRFFYFAIYTVTFAVIILFGISEAARANVTLRMSLTHDIHPGCDETVYKVVVCAGEFTNECELLPSATRFIQAACAAQSTPEPLTFSVNSVENPIELDVTVTRVGEGPPLRLRRTEFLLTEGGEVSVTSMDLTMIVRFQVDYFCLPNYFGKLCDKFCDTKAEEHICDEWGNPICRSGYFLEPKSGECRQDQCVSVPNFCFNGGTCVNSPEPDAKPRCLCQSNFGGRQCEIEHISTASWTTTATTERAPSSLTTTMSHKSIWIDKLEKERMDHVPEATKSKNPLVSHQDKTVPTTTAPDHLVTGKEFDLQIGVNNPRQEHSGKAASDVYYKATSGEHSRYREILIPAVVITLVLALLTVCVGFIAWVWNRKDRRKKRPNKLVWDDQGGNSLTNQSKRWASVDQSPSRLYAFEDQKVSSPGCLPSLNGTQFTNFGDSVDREPNYSGSLNTTFIPPRYSALDGYSNRVDGLWTNEANRFATLPRHCGIRRVTSELGGRPDTLPIAYSQYGNLPRLNTNSVGLPVSDALIDHYLRPSALIGTCFTEPTNPPFVSPIMSPIIGEGLNKVYPSICSRAPSMNGACCLNSFEPLTNSVIYGSIPVVRDSLQTLIPAKDFISNPTDVINTGLTTAMPERPMVDVSHPSTFTTLPPPPPSEFADTFLKSEC</sequence>
<evidence type="ECO:0000256" key="4">
    <source>
        <dbReference type="ARBA" id="ARBA00023157"/>
    </source>
</evidence>
<reference evidence="9" key="1">
    <citation type="submission" date="2019-03" db="EMBL/GenBank/DDBJ databases">
        <title>Improved annotation for the trematode Fasciola hepatica.</title>
        <authorList>
            <person name="Choi Y.-J."/>
            <person name="Martin J."/>
            <person name="Mitreva M."/>
        </authorList>
    </citation>
    <scope>NUCLEOTIDE SEQUENCE [LARGE SCALE GENOMIC DNA]</scope>
</reference>
<evidence type="ECO:0000259" key="8">
    <source>
        <dbReference type="PROSITE" id="PS50026"/>
    </source>
</evidence>
<dbReference type="PROSITE" id="PS00022">
    <property type="entry name" value="EGF_1"/>
    <property type="match status" value="1"/>
</dbReference>
<feature type="transmembrane region" description="Helical" evidence="7">
    <location>
        <begin position="343"/>
        <end position="368"/>
    </location>
</feature>
<evidence type="ECO:0000313" key="9">
    <source>
        <dbReference type="EMBL" id="THD21397.1"/>
    </source>
</evidence>
<gene>
    <name evidence="9" type="ORF">D915_007788</name>
</gene>
<keyword evidence="7" id="KW-1133">Transmembrane helix</keyword>
<dbReference type="InterPro" id="IPR001774">
    <property type="entry name" value="DSL"/>
</dbReference>
<keyword evidence="3" id="KW-0677">Repeat</keyword>
<feature type="compositionally biased region" description="Polar residues" evidence="6">
    <location>
        <begin position="280"/>
        <end position="297"/>
    </location>
</feature>
<keyword evidence="1" id="KW-0217">Developmental protein</keyword>
<keyword evidence="4 5" id="KW-1015">Disulfide bond</keyword>
<evidence type="ECO:0000313" key="10">
    <source>
        <dbReference type="Proteomes" id="UP000230066"/>
    </source>
</evidence>
<dbReference type="GO" id="GO:0007219">
    <property type="term" value="P:Notch signaling pathway"/>
    <property type="evidence" value="ECO:0007669"/>
    <property type="project" value="InterPro"/>
</dbReference>
<accession>A0A4E0RKL9</accession>
<feature type="region of interest" description="Disordered" evidence="6">
    <location>
        <begin position="275"/>
        <end position="299"/>
    </location>
</feature>
<keyword evidence="7" id="KW-0472">Membrane</keyword>
<dbReference type="Pfam" id="PF00008">
    <property type="entry name" value="EGF"/>
    <property type="match status" value="1"/>
</dbReference>
<dbReference type="InterPro" id="IPR000742">
    <property type="entry name" value="EGF"/>
</dbReference>
<feature type="domain" description="EGF-like" evidence="8">
    <location>
        <begin position="189"/>
        <end position="230"/>
    </location>
</feature>
<keyword evidence="2 5" id="KW-0245">EGF-like domain</keyword>
<dbReference type="Proteomes" id="UP000230066">
    <property type="component" value="Unassembled WGS sequence"/>
</dbReference>
<dbReference type="SUPFAM" id="SSF57196">
    <property type="entry name" value="EGF/Laminin"/>
    <property type="match status" value="1"/>
</dbReference>
<dbReference type="GO" id="GO:0005886">
    <property type="term" value="C:plasma membrane"/>
    <property type="evidence" value="ECO:0007669"/>
    <property type="project" value="TreeGrafter"/>
</dbReference>